<dbReference type="VEuPathDB" id="FungiDB:Z520_03446"/>
<evidence type="ECO:0000313" key="1">
    <source>
        <dbReference type="EMBL" id="KIY00781.1"/>
    </source>
</evidence>
<dbReference type="InterPro" id="IPR002110">
    <property type="entry name" value="Ankyrin_rpt"/>
</dbReference>
<dbReference type="PANTHER" id="PTHR46586">
    <property type="entry name" value="ANKYRIN REPEAT-CONTAINING PROTEIN"/>
    <property type="match status" value="1"/>
</dbReference>
<dbReference type="STRING" id="1442371.A0A0D2HFT9"/>
<keyword evidence="2" id="KW-1185">Reference proteome</keyword>
<name>A0A0D2HFT9_9EURO</name>
<dbReference type="Gene3D" id="1.25.40.20">
    <property type="entry name" value="Ankyrin repeat-containing domain"/>
    <property type="match status" value="1"/>
</dbReference>
<dbReference type="PANTHER" id="PTHR46586:SF3">
    <property type="entry name" value="ANKYRIN REPEAT-CONTAINING PROTEIN"/>
    <property type="match status" value="1"/>
</dbReference>
<dbReference type="GeneID" id="27709192"/>
<dbReference type="InterPro" id="IPR036770">
    <property type="entry name" value="Ankyrin_rpt-contain_sf"/>
</dbReference>
<protein>
    <submittedName>
        <fullName evidence="1">Uncharacterized protein</fullName>
    </submittedName>
</protein>
<gene>
    <name evidence="1" type="ORF">Z520_03446</name>
</gene>
<dbReference type="InterPro" id="IPR052050">
    <property type="entry name" value="SecEffector_AnkRepeat"/>
</dbReference>
<proteinExistence type="predicted"/>
<dbReference type="AlphaFoldDB" id="A0A0D2HFT9"/>
<reference evidence="1 2" key="1">
    <citation type="submission" date="2015-01" db="EMBL/GenBank/DDBJ databases">
        <title>The Genome Sequence of Fonsecaea multimorphosa CBS 102226.</title>
        <authorList>
            <consortium name="The Broad Institute Genomics Platform"/>
            <person name="Cuomo C."/>
            <person name="de Hoog S."/>
            <person name="Gorbushina A."/>
            <person name="Stielow B."/>
            <person name="Teixiera M."/>
            <person name="Abouelleil A."/>
            <person name="Chapman S.B."/>
            <person name="Priest M."/>
            <person name="Young S.K."/>
            <person name="Wortman J."/>
            <person name="Nusbaum C."/>
            <person name="Birren B."/>
        </authorList>
    </citation>
    <scope>NUCLEOTIDE SEQUENCE [LARGE SCALE GENOMIC DNA]</scope>
    <source>
        <strain evidence="1 2">CBS 102226</strain>
    </source>
</reference>
<dbReference type="Proteomes" id="UP000053411">
    <property type="component" value="Unassembled WGS sequence"/>
</dbReference>
<sequence length="605" mass="68606">MAYDEILYWRDYDIDSVKEAPRFQYQEIFEDNRVYRGTTTGGGIFNDADPDQDVTAGLQNIAFSVEKNRPSQEILVRVHSPTLRFLLLEALRSAELNGPSALDHVLTLDLPTLLQNYTALRSLFEREAAQRPKNWSLLELRLLACDFLLDRSIYVGCFDLDLLHSRGLLSYAHWNDMQQWEFENDLAYLDRLLSLSVEPVATERWRDHPPAGSEGQESALTLAIKSGDINSIQGLLEDTQVRVAAYDLSASLAADHLDIFWLLLAHGVELEDSDFVDQSIREQPIDVAAKRGHLQAVQALAMRGADVFSSRTIAAAAAEGHEHVVRYLLSLLPRHFVSFTDIALATAIKNGHLVIVLLLLDQPSRVLETQHLQFAVKHGHVEIAQVLFERLLSESEGLMTWEDIYQSTIPYETLLGGAARRGHIPMVRWLLQLNAPLHPHEKDSVLRVAIRSGDFNLVKEVWNIIPKSKVFHIGKGSLIDSTPDRWYQTWESETRNLSSFNRPALDSQRVESALVESLQDTHLDFLLKSRLLQVTTAFRNFAQNYCDYRDISKWGFAAIRKINKNRLPTSFKEIVCCLQLTRAMQDAGIAVGFDNEFKGICTTEE</sequence>
<dbReference type="RefSeq" id="XP_016634903.1">
    <property type="nucleotide sequence ID" value="XM_016773957.1"/>
</dbReference>
<dbReference type="Pfam" id="PF12796">
    <property type="entry name" value="Ank_2"/>
    <property type="match status" value="1"/>
</dbReference>
<dbReference type="OrthoDB" id="4846939at2759"/>
<evidence type="ECO:0000313" key="2">
    <source>
        <dbReference type="Proteomes" id="UP000053411"/>
    </source>
</evidence>
<dbReference type="SMART" id="SM00248">
    <property type="entry name" value="ANK"/>
    <property type="match status" value="4"/>
</dbReference>
<dbReference type="EMBL" id="KN848066">
    <property type="protein sequence ID" value="KIY00781.1"/>
    <property type="molecule type" value="Genomic_DNA"/>
</dbReference>
<accession>A0A0D2HFT9</accession>
<organism evidence="1 2">
    <name type="scientific">Fonsecaea multimorphosa CBS 102226</name>
    <dbReference type="NCBI Taxonomy" id="1442371"/>
    <lineage>
        <taxon>Eukaryota</taxon>
        <taxon>Fungi</taxon>
        <taxon>Dikarya</taxon>
        <taxon>Ascomycota</taxon>
        <taxon>Pezizomycotina</taxon>
        <taxon>Eurotiomycetes</taxon>
        <taxon>Chaetothyriomycetidae</taxon>
        <taxon>Chaetothyriales</taxon>
        <taxon>Herpotrichiellaceae</taxon>
        <taxon>Fonsecaea</taxon>
    </lineage>
</organism>
<dbReference type="SUPFAM" id="SSF48403">
    <property type="entry name" value="Ankyrin repeat"/>
    <property type="match status" value="1"/>
</dbReference>